<dbReference type="InterPro" id="IPR004839">
    <property type="entry name" value="Aminotransferase_I/II_large"/>
</dbReference>
<proteinExistence type="inferred from homology"/>
<evidence type="ECO:0000313" key="7">
    <source>
        <dbReference type="EMBL" id="GAX47731.1"/>
    </source>
</evidence>
<protein>
    <recommendedName>
        <fullName evidence="2">cysteine-S-conjugate beta-lyase</fullName>
        <ecNumber evidence="2">4.4.1.13</ecNumber>
    </recommendedName>
</protein>
<dbReference type="AlphaFoldDB" id="A0A224XDS1"/>
<comment type="caution">
    <text evidence="7">The sequence shown here is derived from an EMBL/GenBank/DDBJ whole genome shotgun (WGS) entry which is preliminary data.</text>
</comment>
<comment type="similarity">
    <text evidence="5">Belongs to the class-II pyridoxal-phosphate-dependent aminotransferase family. MalY/PatB cystathionine beta-lyase subfamily.</text>
</comment>
<dbReference type="GO" id="GO:0030170">
    <property type="term" value="F:pyridoxal phosphate binding"/>
    <property type="evidence" value="ECO:0007669"/>
    <property type="project" value="InterPro"/>
</dbReference>
<reference evidence="8" key="1">
    <citation type="submission" date="2017-08" db="EMBL/GenBank/DDBJ databases">
        <title>Draft genome sequence of Lactococcus sp. strain Rs-Y01, isolated from the gut of the lower termite Reticulitermes speratus.</title>
        <authorList>
            <person name="Ohkuma M."/>
            <person name="Yuki M."/>
        </authorList>
    </citation>
    <scope>NUCLEOTIDE SEQUENCE [LARGE SCALE GENOMIC DNA]</scope>
    <source>
        <strain evidence="8">Rs-Y01</strain>
    </source>
</reference>
<dbReference type="InterPro" id="IPR015422">
    <property type="entry name" value="PyrdxlP-dep_Trfase_small"/>
</dbReference>
<dbReference type="NCBIfam" id="TIGR04350">
    <property type="entry name" value="C_S_lyase_PatB"/>
    <property type="match status" value="1"/>
</dbReference>
<dbReference type="OrthoDB" id="9802872at2"/>
<organism evidence="7 8">
    <name type="scientific">Pseudolactococcus reticulitermitis</name>
    <dbReference type="NCBI Taxonomy" id="2025039"/>
    <lineage>
        <taxon>Bacteria</taxon>
        <taxon>Bacillati</taxon>
        <taxon>Bacillota</taxon>
        <taxon>Bacilli</taxon>
        <taxon>Lactobacillales</taxon>
        <taxon>Streptococcaceae</taxon>
        <taxon>Pseudolactococcus</taxon>
    </lineage>
</organism>
<dbReference type="InterPro" id="IPR027619">
    <property type="entry name" value="C-S_lyase_PatB-like"/>
</dbReference>
<dbReference type="Gene3D" id="3.40.640.10">
    <property type="entry name" value="Type I PLP-dependent aspartate aminotransferase-like (Major domain)"/>
    <property type="match status" value="1"/>
</dbReference>
<comment type="cofactor">
    <cofactor evidence="1">
        <name>pyridoxal 5'-phosphate</name>
        <dbReference type="ChEBI" id="CHEBI:597326"/>
    </cofactor>
</comment>
<evidence type="ECO:0000259" key="6">
    <source>
        <dbReference type="Pfam" id="PF00155"/>
    </source>
</evidence>
<feature type="domain" description="Aminotransferase class I/classII large" evidence="6">
    <location>
        <begin position="37"/>
        <end position="382"/>
    </location>
</feature>
<keyword evidence="3" id="KW-0663">Pyridoxal phosphate</keyword>
<gene>
    <name evidence="7" type="ORF">RsY01_1332</name>
</gene>
<keyword evidence="8" id="KW-1185">Reference proteome</keyword>
<dbReference type="SUPFAM" id="SSF53383">
    <property type="entry name" value="PLP-dependent transferases"/>
    <property type="match status" value="1"/>
</dbReference>
<dbReference type="InterPro" id="IPR015421">
    <property type="entry name" value="PyrdxlP-dep_Trfase_major"/>
</dbReference>
<dbReference type="GO" id="GO:0047804">
    <property type="term" value="F:cysteine-S-conjugate beta-lyase activity"/>
    <property type="evidence" value="ECO:0007669"/>
    <property type="project" value="UniProtKB-EC"/>
</dbReference>
<evidence type="ECO:0000256" key="5">
    <source>
        <dbReference type="ARBA" id="ARBA00037974"/>
    </source>
</evidence>
<dbReference type="Pfam" id="PF00155">
    <property type="entry name" value="Aminotran_1_2"/>
    <property type="match status" value="1"/>
</dbReference>
<dbReference type="EC" id="4.4.1.13" evidence="2"/>
<dbReference type="Gene3D" id="3.90.1150.10">
    <property type="entry name" value="Aspartate Aminotransferase, domain 1"/>
    <property type="match status" value="1"/>
</dbReference>
<evidence type="ECO:0000313" key="8">
    <source>
        <dbReference type="Proteomes" id="UP000218689"/>
    </source>
</evidence>
<name>A0A224XDS1_9LACT</name>
<dbReference type="PANTHER" id="PTHR43525">
    <property type="entry name" value="PROTEIN MALY"/>
    <property type="match status" value="1"/>
</dbReference>
<dbReference type="PANTHER" id="PTHR43525:SF1">
    <property type="entry name" value="PROTEIN MALY"/>
    <property type="match status" value="1"/>
</dbReference>
<evidence type="ECO:0000256" key="2">
    <source>
        <dbReference type="ARBA" id="ARBA00012224"/>
    </source>
</evidence>
<keyword evidence="4" id="KW-0456">Lyase</keyword>
<evidence type="ECO:0000256" key="1">
    <source>
        <dbReference type="ARBA" id="ARBA00001933"/>
    </source>
</evidence>
<accession>A0A224XDS1</accession>
<dbReference type="Proteomes" id="UP000218689">
    <property type="component" value="Unassembled WGS sequence"/>
</dbReference>
<dbReference type="RefSeq" id="WP_094784779.1">
    <property type="nucleotide sequence ID" value="NZ_BEDT01000003.1"/>
</dbReference>
<dbReference type="InterPro" id="IPR051798">
    <property type="entry name" value="Class-II_PLP-Dep_Aminotrans"/>
</dbReference>
<dbReference type="CDD" id="cd00609">
    <property type="entry name" value="AAT_like"/>
    <property type="match status" value="1"/>
</dbReference>
<sequence>MTRNYNFTTAPKRLGNHSIKWQATEKDSEILPMWIADMDFETFPEMTAAIHRFADFGVYGYAYPAPSLFEAIIAWEKNQHGYAIEKDDITLIEGVVPALSVSIQAFTQEGDAILINTPLYPPFTRSIQLNNRKVVTSPLVEQDGRFTIDFEQLEQAIIDNDIKLYAFCSPHNPGGRVWTKEELKRVAELCRKHQVILVSDEIHQDLTLFGHQHHSINTVGDYRDFTVILTSATKTFNIAGTKNSFAIIENPTLKKQFRDRQLANNQHEISTLGLIATETALTYGQPWLQELRQVLAENIDYLIAYFAEHAPKIKVMKPEGSYLVWLDFSAYGLSHDALQKCLRDQAKVILNDGTNFGVEGTHHARFNVAAPLDHVKLAVERIAAVLPQ</sequence>
<evidence type="ECO:0000256" key="3">
    <source>
        <dbReference type="ARBA" id="ARBA00022898"/>
    </source>
</evidence>
<dbReference type="EMBL" id="BEDT01000003">
    <property type="protein sequence ID" value="GAX47731.1"/>
    <property type="molecule type" value="Genomic_DNA"/>
</dbReference>
<evidence type="ECO:0000256" key="4">
    <source>
        <dbReference type="ARBA" id="ARBA00023239"/>
    </source>
</evidence>
<dbReference type="InterPro" id="IPR015424">
    <property type="entry name" value="PyrdxlP-dep_Trfase"/>
</dbReference>